<accession>A0A8H5F4M8</accession>
<dbReference type="GO" id="GO:0006338">
    <property type="term" value="P:chromatin remodeling"/>
    <property type="evidence" value="ECO:0007669"/>
    <property type="project" value="InterPro"/>
</dbReference>
<keyword evidence="12" id="KW-1185">Reference proteome</keyword>
<feature type="compositionally biased region" description="Pro residues" evidence="9">
    <location>
        <begin position="338"/>
        <end position="349"/>
    </location>
</feature>
<organism evidence="11 12">
    <name type="scientific">Ephemerocybe angulata</name>
    <dbReference type="NCBI Taxonomy" id="980116"/>
    <lineage>
        <taxon>Eukaryota</taxon>
        <taxon>Fungi</taxon>
        <taxon>Dikarya</taxon>
        <taxon>Basidiomycota</taxon>
        <taxon>Agaricomycotina</taxon>
        <taxon>Agaricomycetes</taxon>
        <taxon>Agaricomycetidae</taxon>
        <taxon>Agaricales</taxon>
        <taxon>Agaricineae</taxon>
        <taxon>Psathyrellaceae</taxon>
        <taxon>Ephemerocybe</taxon>
    </lineage>
</organism>
<evidence type="ECO:0000259" key="10">
    <source>
        <dbReference type="PROSITE" id="PS50014"/>
    </source>
</evidence>
<feature type="compositionally biased region" description="Pro residues" evidence="9">
    <location>
        <begin position="426"/>
        <end position="435"/>
    </location>
</feature>
<name>A0A8H5F4M8_9AGAR</name>
<dbReference type="Pfam" id="PF00439">
    <property type="entry name" value="Bromodomain"/>
    <property type="match status" value="2"/>
</dbReference>
<feature type="domain" description="Bromo" evidence="10">
    <location>
        <begin position="82"/>
        <end position="152"/>
    </location>
</feature>
<feature type="compositionally biased region" description="Pro residues" evidence="9">
    <location>
        <begin position="377"/>
        <end position="387"/>
    </location>
</feature>
<dbReference type="PANTHER" id="PTHR16062:SF20">
    <property type="entry name" value="CHROMATIN STRUCTURE-REMODELING COMPLEX SUBUNIT RSC4"/>
    <property type="match status" value="1"/>
</dbReference>
<keyword evidence="2" id="KW-0677">Repeat</keyword>
<feature type="compositionally biased region" description="Basic residues" evidence="9">
    <location>
        <begin position="547"/>
        <end position="560"/>
    </location>
</feature>
<dbReference type="SMART" id="SM00297">
    <property type="entry name" value="BROMO"/>
    <property type="match status" value="2"/>
</dbReference>
<dbReference type="PRINTS" id="PR00503">
    <property type="entry name" value="BROMODOMAIN"/>
</dbReference>
<evidence type="ECO:0000256" key="1">
    <source>
        <dbReference type="ARBA" id="ARBA00004123"/>
    </source>
</evidence>
<evidence type="ECO:0000256" key="8">
    <source>
        <dbReference type="PROSITE-ProRule" id="PRU00035"/>
    </source>
</evidence>
<sequence>MMKREANGAVGVAEGSRSKRPRREADAGATSDGDNAGLSDDHASDGEGSGARAMARVAMDPQEVKRHALHIWNTVKDAVNKEGRIMSTIFMHKPPKKEYPDYYVVIKQPIAMDIIKGKIDKGAYPTLEDVRRDFELMFSNAKTYNQKDSMVWPDAKDLLKLVNKLYAKIIPPQGGEEKKSKPPSLNRMLKTRLQKLVEKTDAYGRFISTEFMQLPDRKVWASYYQQIKKPQCFDTIFSKLKRKEYFGANDFAADVELIFSNAMAFNLEHTQIWEDALALRNTFRQLMSDLPPPHSLPQYQLSAKIKIKPQGTKAEATLPSLTLRVPVPTTNGTQKSSAPPPRPAPPQPQPAARRVHQPPPVVPAPSPLPAPAVASPPARPVAKPSPRPAQVSLPPQPAAAPSPLHSVPPHYPPTASVPSNVRVIPSPAPPMPTAPPASSHVLRASSAQNVAPPVAAPTPPPAPPLSQHQLKSVKVQVQPRGRTIYLHHTDGVKSWALRMLPGETRIVVSDVVFQTPHDEDDDESSDEDEGDEEDYDEDMAVDTSPRNGKKKGKGRKRGRPTRASTRQATNAKSAKKKSSKPGEVQLKVNGLVIREQAEQAGEWDIHLPMGSNTLEVGEVGGLIWKVYAERVGGL</sequence>
<evidence type="ECO:0000256" key="9">
    <source>
        <dbReference type="SAM" id="MobiDB-lite"/>
    </source>
</evidence>
<dbReference type="OrthoDB" id="6017at2759"/>
<reference evidence="11 12" key="1">
    <citation type="journal article" date="2020" name="ISME J.">
        <title>Uncovering the hidden diversity of litter-decomposition mechanisms in mushroom-forming fungi.</title>
        <authorList>
            <person name="Floudas D."/>
            <person name="Bentzer J."/>
            <person name="Ahren D."/>
            <person name="Johansson T."/>
            <person name="Persson P."/>
            <person name="Tunlid A."/>
        </authorList>
    </citation>
    <scope>NUCLEOTIDE SEQUENCE [LARGE SCALE GENOMIC DNA]</scope>
    <source>
        <strain evidence="11 12">CBS 175.51</strain>
    </source>
</reference>
<dbReference type="InterPro" id="IPR037382">
    <property type="entry name" value="Rsc/polybromo"/>
</dbReference>
<protein>
    <recommendedName>
        <fullName evidence="10">Bromo domain-containing protein</fullName>
    </recommendedName>
</protein>
<evidence type="ECO:0000256" key="6">
    <source>
        <dbReference type="ARBA" id="ARBA00023163"/>
    </source>
</evidence>
<feature type="compositionally biased region" description="Pro residues" evidence="9">
    <location>
        <begin position="357"/>
        <end position="370"/>
    </location>
</feature>
<evidence type="ECO:0000256" key="5">
    <source>
        <dbReference type="ARBA" id="ARBA00023117"/>
    </source>
</evidence>
<feature type="compositionally biased region" description="Pro residues" evidence="9">
    <location>
        <begin position="454"/>
        <end position="464"/>
    </location>
</feature>
<dbReference type="GO" id="GO:0016586">
    <property type="term" value="C:RSC-type complex"/>
    <property type="evidence" value="ECO:0007669"/>
    <property type="project" value="InterPro"/>
</dbReference>
<dbReference type="PROSITE" id="PS50014">
    <property type="entry name" value="BROMODOMAIN_2"/>
    <property type="match status" value="2"/>
</dbReference>
<dbReference type="InterPro" id="IPR018359">
    <property type="entry name" value="Bromodomain_CS"/>
</dbReference>
<evidence type="ECO:0000256" key="7">
    <source>
        <dbReference type="ARBA" id="ARBA00023242"/>
    </source>
</evidence>
<comment type="subcellular location">
    <subcellularLocation>
        <location evidence="1">Nucleus</location>
    </subcellularLocation>
</comment>
<feature type="region of interest" description="Disordered" evidence="9">
    <location>
        <begin position="1"/>
        <end position="53"/>
    </location>
</feature>
<feature type="region of interest" description="Disordered" evidence="9">
    <location>
        <begin position="312"/>
        <end position="471"/>
    </location>
</feature>
<dbReference type="InterPro" id="IPR001487">
    <property type="entry name" value="Bromodomain"/>
</dbReference>
<comment type="caution">
    <text evidence="11">The sequence shown here is derived from an EMBL/GenBank/DDBJ whole genome shotgun (WGS) entry which is preliminary data.</text>
</comment>
<dbReference type="GO" id="GO:0003682">
    <property type="term" value="F:chromatin binding"/>
    <property type="evidence" value="ECO:0007669"/>
    <property type="project" value="TreeGrafter"/>
</dbReference>
<evidence type="ECO:0000313" key="11">
    <source>
        <dbReference type="EMBL" id="KAF5323534.1"/>
    </source>
</evidence>
<dbReference type="GO" id="GO:0006368">
    <property type="term" value="P:transcription elongation by RNA polymerase II"/>
    <property type="evidence" value="ECO:0007669"/>
    <property type="project" value="TreeGrafter"/>
</dbReference>
<evidence type="ECO:0000256" key="3">
    <source>
        <dbReference type="ARBA" id="ARBA00022853"/>
    </source>
</evidence>
<evidence type="ECO:0000256" key="4">
    <source>
        <dbReference type="ARBA" id="ARBA00023015"/>
    </source>
</evidence>
<keyword evidence="7" id="KW-0539">Nucleus</keyword>
<dbReference type="AlphaFoldDB" id="A0A8H5F4M8"/>
<dbReference type="PANTHER" id="PTHR16062">
    <property type="entry name" value="SWI/SNF-RELATED"/>
    <property type="match status" value="1"/>
</dbReference>
<keyword evidence="6" id="KW-0804">Transcription</keyword>
<gene>
    <name evidence="11" type="ORF">D9611_005580</name>
</gene>
<feature type="region of interest" description="Disordered" evidence="9">
    <location>
        <begin position="514"/>
        <end position="583"/>
    </location>
</feature>
<keyword evidence="4" id="KW-0805">Transcription regulation</keyword>
<feature type="domain" description="Bromo" evidence="10">
    <location>
        <begin position="203"/>
        <end position="273"/>
    </location>
</feature>
<dbReference type="CDD" id="cd04369">
    <property type="entry name" value="Bromodomain"/>
    <property type="match status" value="1"/>
</dbReference>
<dbReference type="Proteomes" id="UP000541558">
    <property type="component" value="Unassembled WGS sequence"/>
</dbReference>
<dbReference type="EMBL" id="JAACJK010000166">
    <property type="protein sequence ID" value="KAF5323534.1"/>
    <property type="molecule type" value="Genomic_DNA"/>
</dbReference>
<proteinExistence type="predicted"/>
<keyword evidence="5 8" id="KW-0103">Bromodomain</keyword>
<evidence type="ECO:0000313" key="12">
    <source>
        <dbReference type="Proteomes" id="UP000541558"/>
    </source>
</evidence>
<dbReference type="InterPro" id="IPR036427">
    <property type="entry name" value="Bromodomain-like_sf"/>
</dbReference>
<dbReference type="Gene3D" id="1.20.920.10">
    <property type="entry name" value="Bromodomain-like"/>
    <property type="match status" value="2"/>
</dbReference>
<evidence type="ECO:0000256" key="2">
    <source>
        <dbReference type="ARBA" id="ARBA00022737"/>
    </source>
</evidence>
<keyword evidence="3" id="KW-0156">Chromatin regulator</keyword>
<feature type="compositionally biased region" description="Acidic residues" evidence="9">
    <location>
        <begin position="518"/>
        <end position="540"/>
    </location>
</feature>
<dbReference type="PROSITE" id="PS00633">
    <property type="entry name" value="BROMODOMAIN_1"/>
    <property type="match status" value="1"/>
</dbReference>
<dbReference type="SUPFAM" id="SSF47370">
    <property type="entry name" value="Bromodomain"/>
    <property type="match status" value="2"/>
</dbReference>